<sequence>MTDAPLLLGTAHGGFRLANAAALKECAPNPRLPGHAARHRARGVGRTRRMAARRPILHEGKAS</sequence>
<comment type="caution">
    <text evidence="2">The sequence shown here is derived from an EMBL/GenBank/DDBJ whole genome shotgun (WGS) entry which is preliminary data.</text>
</comment>
<dbReference type="EMBL" id="JBHUMP010000002">
    <property type="protein sequence ID" value="MFD2738463.1"/>
    <property type="molecule type" value="Genomic_DNA"/>
</dbReference>
<name>A0ABW5TXV7_9RHOB</name>
<proteinExistence type="predicted"/>
<accession>A0ABW5TXV7</accession>
<gene>
    <name evidence="2" type="ORF">ACFSUD_02675</name>
</gene>
<organism evidence="2 3">
    <name type="scientific">Sulfitobacter aestuarii</name>
    <dbReference type="NCBI Taxonomy" id="2161676"/>
    <lineage>
        <taxon>Bacteria</taxon>
        <taxon>Pseudomonadati</taxon>
        <taxon>Pseudomonadota</taxon>
        <taxon>Alphaproteobacteria</taxon>
        <taxon>Rhodobacterales</taxon>
        <taxon>Roseobacteraceae</taxon>
        <taxon>Sulfitobacter</taxon>
    </lineage>
</organism>
<evidence type="ECO:0000256" key="1">
    <source>
        <dbReference type="SAM" id="MobiDB-lite"/>
    </source>
</evidence>
<feature type="compositionally biased region" description="Basic residues" evidence="1">
    <location>
        <begin position="36"/>
        <end position="52"/>
    </location>
</feature>
<protein>
    <submittedName>
        <fullName evidence="2">Uncharacterized protein</fullName>
    </submittedName>
</protein>
<dbReference type="RefSeq" id="WP_386371222.1">
    <property type="nucleotide sequence ID" value="NZ_JBHUMP010000002.1"/>
</dbReference>
<evidence type="ECO:0000313" key="3">
    <source>
        <dbReference type="Proteomes" id="UP001597474"/>
    </source>
</evidence>
<evidence type="ECO:0000313" key="2">
    <source>
        <dbReference type="EMBL" id="MFD2738463.1"/>
    </source>
</evidence>
<feature type="region of interest" description="Disordered" evidence="1">
    <location>
        <begin position="29"/>
        <end position="63"/>
    </location>
</feature>
<keyword evidence="3" id="KW-1185">Reference proteome</keyword>
<dbReference type="Proteomes" id="UP001597474">
    <property type="component" value="Unassembled WGS sequence"/>
</dbReference>
<reference evidence="3" key="1">
    <citation type="journal article" date="2019" name="Int. J. Syst. Evol. Microbiol.">
        <title>The Global Catalogue of Microorganisms (GCM) 10K type strain sequencing project: providing services to taxonomists for standard genome sequencing and annotation.</title>
        <authorList>
            <consortium name="The Broad Institute Genomics Platform"/>
            <consortium name="The Broad Institute Genome Sequencing Center for Infectious Disease"/>
            <person name="Wu L."/>
            <person name="Ma J."/>
        </authorList>
    </citation>
    <scope>NUCLEOTIDE SEQUENCE [LARGE SCALE GENOMIC DNA]</scope>
    <source>
        <strain evidence="3">TISTR 2562</strain>
    </source>
</reference>